<reference evidence="1" key="2">
    <citation type="journal article" date="2015" name="Data Brief">
        <title>Shoot transcriptome of the giant reed, Arundo donax.</title>
        <authorList>
            <person name="Barrero R.A."/>
            <person name="Guerrero F.D."/>
            <person name="Moolhuijzen P."/>
            <person name="Goolsby J.A."/>
            <person name="Tidwell J."/>
            <person name="Bellgard S.E."/>
            <person name="Bellgard M.I."/>
        </authorList>
    </citation>
    <scope>NUCLEOTIDE SEQUENCE</scope>
    <source>
        <tissue evidence="1">Shoot tissue taken approximately 20 cm above the soil surface</tissue>
    </source>
</reference>
<proteinExistence type="predicted"/>
<sequence length="17" mass="1977">MNIASLESDAYIYNLFL</sequence>
<name>A0A0A9AT35_ARUDO</name>
<evidence type="ECO:0000313" key="1">
    <source>
        <dbReference type="EMBL" id="JAD54286.1"/>
    </source>
</evidence>
<protein>
    <submittedName>
        <fullName evidence="1">Uncharacterized protein</fullName>
    </submittedName>
</protein>
<accession>A0A0A9AT35</accession>
<organism evidence="1">
    <name type="scientific">Arundo donax</name>
    <name type="common">Giant reed</name>
    <name type="synonym">Donax arundinaceus</name>
    <dbReference type="NCBI Taxonomy" id="35708"/>
    <lineage>
        <taxon>Eukaryota</taxon>
        <taxon>Viridiplantae</taxon>
        <taxon>Streptophyta</taxon>
        <taxon>Embryophyta</taxon>
        <taxon>Tracheophyta</taxon>
        <taxon>Spermatophyta</taxon>
        <taxon>Magnoliopsida</taxon>
        <taxon>Liliopsida</taxon>
        <taxon>Poales</taxon>
        <taxon>Poaceae</taxon>
        <taxon>PACMAD clade</taxon>
        <taxon>Arundinoideae</taxon>
        <taxon>Arundineae</taxon>
        <taxon>Arundo</taxon>
    </lineage>
</organism>
<dbReference type="EMBL" id="GBRH01243609">
    <property type="protein sequence ID" value="JAD54286.1"/>
    <property type="molecule type" value="Transcribed_RNA"/>
</dbReference>
<dbReference type="AlphaFoldDB" id="A0A0A9AT35"/>
<reference evidence="1" key="1">
    <citation type="submission" date="2014-09" db="EMBL/GenBank/DDBJ databases">
        <authorList>
            <person name="Magalhaes I.L.F."/>
            <person name="Oliveira U."/>
            <person name="Santos F.R."/>
            <person name="Vidigal T.H.D.A."/>
            <person name="Brescovit A.D."/>
            <person name="Santos A.J."/>
        </authorList>
    </citation>
    <scope>NUCLEOTIDE SEQUENCE</scope>
    <source>
        <tissue evidence="1">Shoot tissue taken approximately 20 cm above the soil surface</tissue>
    </source>
</reference>